<evidence type="ECO:0000256" key="5">
    <source>
        <dbReference type="ARBA" id="ARBA00022927"/>
    </source>
</evidence>
<comment type="similarity">
    <text evidence="2">Belongs to the VPS35L family.</text>
</comment>
<comment type="subcellular location">
    <subcellularLocation>
        <location evidence="1">Endosome</location>
    </subcellularLocation>
</comment>
<name>A0AAW2YPS9_9EUKA</name>
<evidence type="ECO:0000256" key="2">
    <source>
        <dbReference type="ARBA" id="ARBA00010704"/>
    </source>
</evidence>
<keyword evidence="7" id="KW-1185">Reference proteome</keyword>
<dbReference type="InterPro" id="IPR029705">
    <property type="entry name" value="VPS35L"/>
</dbReference>
<dbReference type="GO" id="GO:0015031">
    <property type="term" value="P:protein transport"/>
    <property type="evidence" value="ECO:0007669"/>
    <property type="project" value="UniProtKB-KW"/>
</dbReference>
<keyword evidence="5" id="KW-0653">Protein transport</keyword>
<dbReference type="EMBL" id="JAOPGA020000536">
    <property type="protein sequence ID" value="KAL0479342.1"/>
    <property type="molecule type" value="Genomic_DNA"/>
</dbReference>
<keyword evidence="3" id="KW-0813">Transport</keyword>
<dbReference type="PANTHER" id="PTHR13673">
    <property type="entry name" value="ESOPHAGEAL CANCER ASSOCIATED PROTEIN"/>
    <property type="match status" value="1"/>
</dbReference>
<proteinExistence type="inferred from homology"/>
<dbReference type="AlphaFoldDB" id="A0AAW2YPS9"/>
<dbReference type="PANTHER" id="PTHR13673:SF0">
    <property type="entry name" value="VPS35 ENDOSOMAL PROTEIN-SORTING FACTOR-LIKE"/>
    <property type="match status" value="1"/>
</dbReference>
<protein>
    <submittedName>
        <fullName evidence="6">Uncharacterized protein</fullName>
    </submittedName>
</protein>
<sequence>MFSKPAEVSASMITGQLNVGVGNMRRKSFLNWPAKKVGYLKKYTTEKNIPVISKILDQDAGQNYGDDSYDPRNKIITPEERRKMRLEQLDTEKKQGREAEQYMNQQELLKLLEGLNEELSEAWNVTNDRVKSLKIVIKCSKMLATNLVPQFYPSMFVLVSEVLDTFGRLVHTRIREKSSTIDPITNRVTARLPTKFTSADVSEDAKEMCRNWFYKVASVRELIGRLCVEMSLLACHEYLLPEDKKQAALDKEVSRLIRSIRGIGDPLVANYCRLYLARKIQDHIPTLSFENRSSLYHDMMESIYKQSLSPLETIDRINHDVIYQMNVPGQYIDLFVPCIDYISETMGKECQDETQFTFILEKYQNTNWRDAVFLNALIRSFDAKLISTNILNIVQLCKVANDQTCAKHILYASLGQKLCASSPPQNVKLEVLNEIWKVVTKIESLNDYLPISNVFMEFVCKNFSLKQVNILVNDLYKHILQSSTSTSSSDASSSSSNGIEHLQQEIQNVLLTLFEHLPIGETIIQVFHMDHLMNIFDLLKLSFQLQVSQSILKIISIRKMTFDDPVVLQSIFDLAKSIHDSINPLTPKSTQDEISNLLIRFITAVRFNTFNNTRFEKELNFMVECRRHFHHFDSIKSHLVQNTLKIINDLNVYLNRKHSKKTIDFIKACVAYCHVTIPSIDDQLIRCKLYLLTSQFCAQNHLLAQCDVLIKQSIQTLFEIPLVVMTTTTTTTTNNVDHEENNNNNGMIVEVIKSTSDQIINVVMILINTLISLPNHPEHGVLYLIRGLVKVINDFPFPKSNCAKLKCLVAVITYLNCKSQFKLPFGFVNQMDELFMEDEQVESECLTVGNRILDEIVNQLQDLELISDLDPFTIKKRGEVILELINELCFGCDLNREMIDLIVELFKKSNQIVEWKRFGDGIKRAVMVESGVAVGGGNSRLTIQEQNQYKQGLVLLFNKIHDE</sequence>
<gene>
    <name evidence="6" type="ORF">AKO1_007603</name>
</gene>
<keyword evidence="4" id="KW-0967">Endosome</keyword>
<dbReference type="GO" id="GO:0032456">
    <property type="term" value="P:endocytic recycling"/>
    <property type="evidence" value="ECO:0007669"/>
    <property type="project" value="InterPro"/>
</dbReference>
<dbReference type="GO" id="GO:0005768">
    <property type="term" value="C:endosome"/>
    <property type="evidence" value="ECO:0007669"/>
    <property type="project" value="UniProtKB-SubCell"/>
</dbReference>
<reference evidence="6 7" key="1">
    <citation type="submission" date="2024-03" db="EMBL/GenBank/DDBJ databases">
        <title>The Acrasis kona genome and developmental transcriptomes reveal deep origins of eukaryotic multicellular pathways.</title>
        <authorList>
            <person name="Sheikh S."/>
            <person name="Fu C.-J."/>
            <person name="Brown M.W."/>
            <person name="Baldauf S.L."/>
        </authorList>
    </citation>
    <scope>NUCLEOTIDE SEQUENCE [LARGE SCALE GENOMIC DNA]</scope>
    <source>
        <strain evidence="6 7">ATCC MYA-3509</strain>
    </source>
</reference>
<comment type="caution">
    <text evidence="6">The sequence shown here is derived from an EMBL/GenBank/DDBJ whole genome shotgun (WGS) entry which is preliminary data.</text>
</comment>
<evidence type="ECO:0000256" key="4">
    <source>
        <dbReference type="ARBA" id="ARBA00022753"/>
    </source>
</evidence>
<organism evidence="6 7">
    <name type="scientific">Acrasis kona</name>
    <dbReference type="NCBI Taxonomy" id="1008807"/>
    <lineage>
        <taxon>Eukaryota</taxon>
        <taxon>Discoba</taxon>
        <taxon>Heterolobosea</taxon>
        <taxon>Tetramitia</taxon>
        <taxon>Eutetramitia</taxon>
        <taxon>Acrasidae</taxon>
        <taxon>Acrasis</taxon>
    </lineage>
</organism>
<dbReference type="Proteomes" id="UP001431209">
    <property type="component" value="Unassembled WGS sequence"/>
</dbReference>
<accession>A0AAW2YPS9</accession>
<evidence type="ECO:0000313" key="6">
    <source>
        <dbReference type="EMBL" id="KAL0479342.1"/>
    </source>
</evidence>
<evidence type="ECO:0000313" key="7">
    <source>
        <dbReference type="Proteomes" id="UP001431209"/>
    </source>
</evidence>
<evidence type="ECO:0000256" key="3">
    <source>
        <dbReference type="ARBA" id="ARBA00022448"/>
    </source>
</evidence>
<evidence type="ECO:0000256" key="1">
    <source>
        <dbReference type="ARBA" id="ARBA00004177"/>
    </source>
</evidence>